<dbReference type="GO" id="GO:0016787">
    <property type="term" value="F:hydrolase activity"/>
    <property type="evidence" value="ECO:0007669"/>
    <property type="project" value="UniProtKB-KW"/>
</dbReference>
<dbReference type="HAMAP" id="MF_01471">
    <property type="entry name" value="Cas2"/>
    <property type="match status" value="1"/>
</dbReference>
<dbReference type="GO" id="GO:0051607">
    <property type="term" value="P:defense response to virus"/>
    <property type="evidence" value="ECO:0007669"/>
    <property type="project" value="UniProtKB-UniRule"/>
</dbReference>
<dbReference type="EMBL" id="VULZ01000001">
    <property type="protein sequence ID" value="MSS13762.1"/>
    <property type="molecule type" value="Genomic_DNA"/>
</dbReference>
<evidence type="ECO:0000256" key="2">
    <source>
        <dbReference type="ARBA" id="ARBA00009959"/>
    </source>
</evidence>
<dbReference type="SUPFAM" id="SSF143430">
    <property type="entry name" value="TTP0101/SSO1404-like"/>
    <property type="match status" value="1"/>
</dbReference>
<evidence type="ECO:0000256" key="8">
    <source>
        <dbReference type="ARBA" id="ARBA00023118"/>
    </source>
</evidence>
<evidence type="ECO:0000256" key="6">
    <source>
        <dbReference type="ARBA" id="ARBA00022801"/>
    </source>
</evidence>
<evidence type="ECO:0000313" key="11">
    <source>
        <dbReference type="Proteomes" id="UP000481852"/>
    </source>
</evidence>
<keyword evidence="7 9" id="KW-0460">Magnesium</keyword>
<accession>A0A6L5X5Y1</accession>
<comment type="subunit">
    <text evidence="9">Homodimer, forms a heterotetramer with a Cas1 homodimer.</text>
</comment>
<evidence type="ECO:0000256" key="5">
    <source>
        <dbReference type="ARBA" id="ARBA00022759"/>
    </source>
</evidence>
<dbReference type="EC" id="3.1.-.-" evidence="9"/>
<dbReference type="GO" id="GO:0004521">
    <property type="term" value="F:RNA endonuclease activity"/>
    <property type="evidence" value="ECO:0007669"/>
    <property type="project" value="InterPro"/>
</dbReference>
<dbReference type="Pfam" id="PF09827">
    <property type="entry name" value="CRISPR_Cas2"/>
    <property type="match status" value="1"/>
</dbReference>
<comment type="function">
    <text evidence="9">CRISPR (clustered regularly interspaced short palindromic repeat), is an adaptive immune system that provides protection against mobile genetic elements (viruses, transposable elements and conjugative plasmids). CRISPR clusters contain sequences complementary to antecedent mobile elements and target invading nucleic acids. CRISPR clusters are transcribed and processed into CRISPR RNA (crRNA). Functions as a ssRNA-specific endoribonuclease. Involved in the integration of spacer DNA into the CRISPR cassette.</text>
</comment>
<dbReference type="Proteomes" id="UP000481852">
    <property type="component" value="Unassembled WGS sequence"/>
</dbReference>
<evidence type="ECO:0000256" key="9">
    <source>
        <dbReference type="HAMAP-Rule" id="MF_01471"/>
    </source>
</evidence>
<keyword evidence="8 9" id="KW-0051">Antiviral defense</keyword>
<dbReference type="GO" id="GO:0043571">
    <property type="term" value="P:maintenance of CRISPR repeat elements"/>
    <property type="evidence" value="ECO:0007669"/>
    <property type="project" value="UniProtKB-UniRule"/>
</dbReference>
<dbReference type="AlphaFoldDB" id="A0A6L5X5Y1"/>
<evidence type="ECO:0000256" key="4">
    <source>
        <dbReference type="ARBA" id="ARBA00022723"/>
    </source>
</evidence>
<reference evidence="10 11" key="1">
    <citation type="submission" date="2019-08" db="EMBL/GenBank/DDBJ databases">
        <title>In-depth cultivation of the pig gut microbiome towards novel bacterial diversity and tailored functional studies.</title>
        <authorList>
            <person name="Wylensek D."/>
            <person name="Hitch T.C.A."/>
            <person name="Clavel T."/>
        </authorList>
    </citation>
    <scope>NUCLEOTIDE SEQUENCE [LARGE SCALE GENOMIC DNA]</scope>
    <source>
        <strain evidence="10 11">Oil+RF-744-WCA-WT-11</strain>
    </source>
</reference>
<comment type="caution">
    <text evidence="10">The sequence shown here is derived from an EMBL/GenBank/DDBJ whole genome shotgun (WGS) entry which is preliminary data.</text>
</comment>
<evidence type="ECO:0000256" key="7">
    <source>
        <dbReference type="ARBA" id="ARBA00022842"/>
    </source>
</evidence>
<evidence type="ECO:0000256" key="3">
    <source>
        <dbReference type="ARBA" id="ARBA00022722"/>
    </source>
</evidence>
<evidence type="ECO:0000256" key="1">
    <source>
        <dbReference type="ARBA" id="ARBA00001946"/>
    </source>
</evidence>
<keyword evidence="3 9" id="KW-0540">Nuclease</keyword>
<comment type="cofactor">
    <cofactor evidence="1 9">
        <name>Mg(2+)</name>
        <dbReference type="ChEBI" id="CHEBI:18420"/>
    </cofactor>
</comment>
<sequence length="101" mass="11695">MRVLVMFDLPVDTAEDRKEYRAFRKFLVKNGYLMLQESIYCKLAQNSTAAETMLSNIKKNKPKSGLVQVLRVTEKEYSKMEYVVGEAASEIITDDRRLIIL</sequence>
<keyword evidence="11" id="KW-1185">Reference proteome</keyword>
<dbReference type="InterPro" id="IPR019199">
    <property type="entry name" value="Virulence_VapD/CRISPR_Cas2"/>
</dbReference>
<keyword evidence="6 9" id="KW-0378">Hydrolase</keyword>
<dbReference type="RefSeq" id="WP_154522191.1">
    <property type="nucleotide sequence ID" value="NZ_VULZ01000001.1"/>
</dbReference>
<dbReference type="InterPro" id="IPR021127">
    <property type="entry name" value="CRISPR_associated_Cas2"/>
</dbReference>
<keyword evidence="5 9" id="KW-0255">Endonuclease</keyword>
<gene>
    <name evidence="9 10" type="primary">cas2</name>
    <name evidence="10" type="ORF">FYJ35_01670</name>
</gene>
<name>A0A6L5X5Y1_9FIRM</name>
<comment type="similarity">
    <text evidence="2 9">Belongs to the CRISPR-associated endoribonuclease Cas2 protein family.</text>
</comment>
<organism evidence="10 11">
    <name type="scientific">Porcincola intestinalis</name>
    <dbReference type="NCBI Taxonomy" id="2606632"/>
    <lineage>
        <taxon>Bacteria</taxon>
        <taxon>Bacillati</taxon>
        <taxon>Bacillota</taxon>
        <taxon>Clostridia</taxon>
        <taxon>Lachnospirales</taxon>
        <taxon>Lachnospiraceae</taxon>
        <taxon>Porcincola</taxon>
    </lineage>
</organism>
<feature type="binding site" evidence="9">
    <location>
        <position position="8"/>
    </location>
    <ligand>
        <name>Mg(2+)</name>
        <dbReference type="ChEBI" id="CHEBI:18420"/>
        <note>catalytic</note>
    </ligand>
</feature>
<keyword evidence="4 9" id="KW-0479">Metal-binding</keyword>
<dbReference type="NCBIfam" id="TIGR01573">
    <property type="entry name" value="cas2"/>
    <property type="match status" value="1"/>
</dbReference>
<dbReference type="GO" id="GO:0046872">
    <property type="term" value="F:metal ion binding"/>
    <property type="evidence" value="ECO:0007669"/>
    <property type="project" value="UniProtKB-UniRule"/>
</dbReference>
<evidence type="ECO:0000313" key="10">
    <source>
        <dbReference type="EMBL" id="MSS13762.1"/>
    </source>
</evidence>
<proteinExistence type="inferred from homology"/>
<protein>
    <recommendedName>
        <fullName evidence="9">CRISPR-associated endoribonuclease Cas2</fullName>
        <ecNumber evidence="9">3.1.-.-</ecNumber>
    </recommendedName>
</protein>